<dbReference type="EMBL" id="BPLR01021115">
    <property type="protein sequence ID" value="GIX86129.1"/>
    <property type="molecule type" value="Genomic_DNA"/>
</dbReference>
<gene>
    <name evidence="1" type="ORF">CEXT_188791</name>
</gene>
<dbReference type="Proteomes" id="UP001054945">
    <property type="component" value="Unassembled WGS sequence"/>
</dbReference>
<comment type="caution">
    <text evidence="1">The sequence shown here is derived from an EMBL/GenBank/DDBJ whole genome shotgun (WGS) entry which is preliminary data.</text>
</comment>
<sequence>MKPGKITLMGMDVCGMDVYEYRHLWVWMIMFMDVSEYSVYGGRLWSGENSKGTSLVCPHLFNGIPFLGISSPPANYSYWWSY</sequence>
<name>A0AAV4NRB6_CAEEX</name>
<dbReference type="AlphaFoldDB" id="A0AAV4NRB6"/>
<organism evidence="1 2">
    <name type="scientific">Caerostris extrusa</name>
    <name type="common">Bark spider</name>
    <name type="synonym">Caerostris bankana</name>
    <dbReference type="NCBI Taxonomy" id="172846"/>
    <lineage>
        <taxon>Eukaryota</taxon>
        <taxon>Metazoa</taxon>
        <taxon>Ecdysozoa</taxon>
        <taxon>Arthropoda</taxon>
        <taxon>Chelicerata</taxon>
        <taxon>Arachnida</taxon>
        <taxon>Araneae</taxon>
        <taxon>Araneomorphae</taxon>
        <taxon>Entelegynae</taxon>
        <taxon>Araneoidea</taxon>
        <taxon>Araneidae</taxon>
        <taxon>Caerostris</taxon>
    </lineage>
</organism>
<keyword evidence="2" id="KW-1185">Reference proteome</keyword>
<accession>A0AAV4NRB6</accession>
<evidence type="ECO:0000313" key="1">
    <source>
        <dbReference type="EMBL" id="GIX86129.1"/>
    </source>
</evidence>
<protein>
    <submittedName>
        <fullName evidence="1">Uncharacterized protein</fullName>
    </submittedName>
</protein>
<evidence type="ECO:0000313" key="2">
    <source>
        <dbReference type="Proteomes" id="UP001054945"/>
    </source>
</evidence>
<proteinExistence type="predicted"/>
<reference evidence="1 2" key="1">
    <citation type="submission" date="2021-06" db="EMBL/GenBank/DDBJ databases">
        <title>Caerostris extrusa draft genome.</title>
        <authorList>
            <person name="Kono N."/>
            <person name="Arakawa K."/>
        </authorList>
    </citation>
    <scope>NUCLEOTIDE SEQUENCE [LARGE SCALE GENOMIC DNA]</scope>
</reference>